<feature type="domain" description="Nucleoporin POM152 first Ig-like" evidence="4">
    <location>
        <begin position="74"/>
        <end position="232"/>
    </location>
</feature>
<reference evidence="6 7" key="1">
    <citation type="journal article" date="2018" name="Mol. Biol. Evol.">
        <title>Broad Genomic Sampling Reveals a Smut Pathogenic Ancestry of the Fungal Clade Ustilaginomycotina.</title>
        <authorList>
            <person name="Kijpornyongpan T."/>
            <person name="Mondo S.J."/>
            <person name="Barry K."/>
            <person name="Sandor L."/>
            <person name="Lee J."/>
            <person name="Lipzen A."/>
            <person name="Pangilinan J."/>
            <person name="LaButti K."/>
            <person name="Hainaut M."/>
            <person name="Henrissat B."/>
            <person name="Grigoriev I.V."/>
            <person name="Spatafora J.W."/>
            <person name="Aime M.C."/>
        </authorList>
    </citation>
    <scope>NUCLEOTIDE SEQUENCE [LARGE SCALE GENOMIC DNA]</scope>
    <source>
        <strain evidence="6 7">MCA 3882</strain>
    </source>
</reference>
<dbReference type="InParanoid" id="A0A316VBE2"/>
<protein>
    <recommendedName>
        <fullName evidence="8">Nucleoporin Pom152</fullName>
    </recommendedName>
</protein>
<dbReference type="OrthoDB" id="5529162at2759"/>
<dbReference type="FunCoup" id="A0A316VBE2">
    <property type="interactions" value="62"/>
</dbReference>
<dbReference type="GO" id="GO:0006999">
    <property type="term" value="P:nuclear pore organization"/>
    <property type="evidence" value="ECO:0007669"/>
    <property type="project" value="TreeGrafter"/>
</dbReference>
<sequence>MANLPVLGWLADTFINSWSDTFNRQVSISEHRVRLRDIIRPSHHILGQHTIHVLPYSTAAFSTSAKGSAAIPACYCLDTDNPKAELSIPILFNNTEPQFLSYSISPLGSYSEEEKTVYNITVSKNSLIRLGGHRKESIDGAEDPLDLELNDADDEAEEEEAQKLAIVRRGESQALSSGNRNGNGRALSGGKKSGGQEVMFHLPVKQPGRVRLERVLDRNHFDARLSRSEILVVECPKMGFNPRSIASTPSHGKDFCPGDAATMDVWVKGFAPLKLDYSRLIEPQNGRGSGDRKTFSISHISEPDLEQSSGDDQASELAVALKGAKPRNKQLQHLAQASSRNITLPITIDTSKEGKRIYHLESVRDACGNAFEPDEKATKYFEDVHIHARPTIVFERCSTDRPIELLQGGPSREVAVRIDGVETEDGPFIAEVQFEGETETWTKNVTMNKRSSITIDKPGTYNLNKVGGRFCSGESGAQWTCPARVVPPPTASIQFDAIQDPCSGPVGVKALAVLTGSPPFRVKYRVEREGRTAREYEQVIKRTREEIEFRPSAEGEVTYTFTGLSDSNYQQIDLDGPSFTQVLHPVASASFEGGPQAGVGPTVALQSCQGNVAKAKISMEGVGPFELNYAIRSGSGELIGKKKVKDIKDNSYQLEVEVPKQIAEKGGSLIVALDSIKDAKGCERPLTAPDLTINVHRTKPSVSFVDPRRSDMLEGKAIDLPIRLAGEGPWTVRYAHKEKGGKPVEVKLDKSDSILSILEPGTYEILDVHDHHCPGVVLKSRETHIVTVKARPTAKFEEQGLQKVKADILSRPPVCLGTPDSVGIQVNGHFPVALSYRHVLPQNSQASEHSFNAAQNRTSLQLDTEVEGRHVYELSQVGDAVYPFKALKAGDGTRLEQIVHPLPFAAFAPTSNNAGRSKHVSLCLGEALSNADKDRAVPPISLSGKAPFTLEYAIKDNTGAIRTTLTKSDITTHTFNLQIHQSDFPFDRTGKWSVDLIRIVDGNGCERSLNSGEGIESGISSKQKSNMEIEVVESANISPVGTRSDYCVGETIDFVLQGSSPWTVTYNFEGKISRATVKSTTFSRIAEQPGTLQVEAISHQHNRCETVVKEKVGMQKVIHALPSVHIREGTHYVEDLREGNQAEIMFKLDGEPPFSFTYQRTQAVDRFARPEVLETHTVTGIEEHSFTIQTAEEGTWSVIWLQDKWCAISIDMGQDGKRSKRVEGQPRKMIAQSSN</sequence>
<dbReference type="Pfam" id="PF24519">
    <property type="entry name" value="Ig-like_Pom152_1"/>
    <property type="match status" value="1"/>
</dbReference>
<feature type="domain" description="Nucleoporin POM152 immunoglobulin-like" evidence="2">
    <location>
        <begin position="486"/>
        <end position="588"/>
    </location>
</feature>
<evidence type="ECO:0000259" key="5">
    <source>
        <dbReference type="Pfam" id="PF24527"/>
    </source>
</evidence>
<dbReference type="Pfam" id="PF24527">
    <property type="entry name" value="Ig-like_Pom152_9"/>
    <property type="match status" value="1"/>
</dbReference>
<feature type="domain" description="Nucleoporin POM152 Ig-like" evidence="3">
    <location>
        <begin position="699"/>
        <end position="781"/>
    </location>
</feature>
<dbReference type="InterPro" id="IPR056543">
    <property type="entry name" value="Ig-like_POM152_9th"/>
</dbReference>
<dbReference type="GeneID" id="37018255"/>
<dbReference type="STRING" id="1280837.A0A316VBE2"/>
<feature type="region of interest" description="Disordered" evidence="1">
    <location>
        <begin position="169"/>
        <end position="195"/>
    </location>
</feature>
<dbReference type="Proteomes" id="UP000245771">
    <property type="component" value="Unassembled WGS sequence"/>
</dbReference>
<evidence type="ECO:0000259" key="2">
    <source>
        <dbReference type="Pfam" id="PF23664"/>
    </source>
</evidence>
<feature type="domain" description="Nucleoporin POM152 ninth Ig-like" evidence="5">
    <location>
        <begin position="1036"/>
        <end position="1107"/>
    </location>
</feature>
<feature type="domain" description="Nucleoporin POM152 Ig-like" evidence="3">
    <location>
        <begin position="389"/>
        <end position="474"/>
    </location>
</feature>
<dbReference type="Pfam" id="PF23664">
    <property type="entry name" value="Ig_Pom152"/>
    <property type="match status" value="1"/>
</dbReference>
<proteinExistence type="predicted"/>
<dbReference type="GO" id="GO:0017056">
    <property type="term" value="F:structural constituent of nuclear pore"/>
    <property type="evidence" value="ECO:0007669"/>
    <property type="project" value="InterPro"/>
</dbReference>
<gene>
    <name evidence="6" type="ORF">FA14DRAFT_121639</name>
</gene>
<organism evidence="6 7">
    <name type="scientific">Meira miltonrushii</name>
    <dbReference type="NCBI Taxonomy" id="1280837"/>
    <lineage>
        <taxon>Eukaryota</taxon>
        <taxon>Fungi</taxon>
        <taxon>Dikarya</taxon>
        <taxon>Basidiomycota</taxon>
        <taxon>Ustilaginomycotina</taxon>
        <taxon>Exobasidiomycetes</taxon>
        <taxon>Exobasidiales</taxon>
        <taxon>Brachybasidiaceae</taxon>
        <taxon>Meira</taxon>
    </lineage>
</organism>
<evidence type="ECO:0000313" key="6">
    <source>
        <dbReference type="EMBL" id="PWN34862.1"/>
    </source>
</evidence>
<name>A0A316VBE2_9BASI</name>
<evidence type="ECO:0008006" key="8">
    <source>
        <dbReference type="Google" id="ProtNLM"/>
    </source>
</evidence>
<dbReference type="InterPro" id="IPR056542">
    <property type="entry name" value="Ig-like_POM152_1st"/>
</dbReference>
<dbReference type="Pfam" id="PF24312">
    <property type="entry name" value="Ig-like_POM152"/>
    <property type="match status" value="2"/>
</dbReference>
<dbReference type="InterPro" id="IPR056544">
    <property type="entry name" value="Ig_POM152"/>
</dbReference>
<evidence type="ECO:0000259" key="3">
    <source>
        <dbReference type="Pfam" id="PF24312"/>
    </source>
</evidence>
<evidence type="ECO:0000259" key="4">
    <source>
        <dbReference type="Pfam" id="PF24519"/>
    </source>
</evidence>
<evidence type="ECO:0000313" key="7">
    <source>
        <dbReference type="Proteomes" id="UP000245771"/>
    </source>
</evidence>
<dbReference type="GO" id="GO:0070762">
    <property type="term" value="C:nuclear pore transmembrane ring"/>
    <property type="evidence" value="ECO:0007669"/>
    <property type="project" value="TreeGrafter"/>
</dbReference>
<dbReference type="AlphaFoldDB" id="A0A316VBE2"/>
<dbReference type="PANTHER" id="PTHR28206">
    <property type="entry name" value="NUCLEOPORIN POM152"/>
    <property type="match status" value="1"/>
</dbReference>
<keyword evidence="7" id="KW-1185">Reference proteome</keyword>
<dbReference type="PANTHER" id="PTHR28206:SF1">
    <property type="entry name" value="NUCLEOPORIN POM152"/>
    <property type="match status" value="1"/>
</dbReference>
<dbReference type="InterPro" id="IPR037701">
    <property type="entry name" value="Pom152"/>
</dbReference>
<evidence type="ECO:0000256" key="1">
    <source>
        <dbReference type="SAM" id="MobiDB-lite"/>
    </source>
</evidence>
<dbReference type="EMBL" id="KZ819603">
    <property type="protein sequence ID" value="PWN34862.1"/>
    <property type="molecule type" value="Genomic_DNA"/>
</dbReference>
<feature type="compositionally biased region" description="Polar residues" evidence="1">
    <location>
        <begin position="173"/>
        <end position="182"/>
    </location>
</feature>
<dbReference type="GO" id="GO:0006606">
    <property type="term" value="P:protein import into nucleus"/>
    <property type="evidence" value="ECO:0007669"/>
    <property type="project" value="TreeGrafter"/>
</dbReference>
<dbReference type="InterPro" id="IPR056541">
    <property type="entry name" value="Ig-like_POM152"/>
</dbReference>
<accession>A0A316VBE2</accession>
<dbReference type="RefSeq" id="XP_025355164.1">
    <property type="nucleotide sequence ID" value="XM_025496474.1"/>
</dbReference>
<feature type="region of interest" description="Disordered" evidence="1">
    <location>
        <begin position="1216"/>
        <end position="1235"/>
    </location>
</feature>
<feature type="compositionally biased region" description="Basic and acidic residues" evidence="1">
    <location>
        <begin position="1216"/>
        <end position="1226"/>
    </location>
</feature>